<dbReference type="EMBL" id="HBHT01000780">
    <property type="protein sequence ID" value="CAD9940308.1"/>
    <property type="molecule type" value="Transcribed_RNA"/>
</dbReference>
<dbReference type="EMBL" id="HBHT01000783">
    <property type="protein sequence ID" value="CAD9940312.1"/>
    <property type="molecule type" value="Transcribed_RNA"/>
</dbReference>
<dbReference type="InterPro" id="IPR050342">
    <property type="entry name" value="HMGB"/>
</dbReference>
<dbReference type="Pfam" id="PF09011">
    <property type="entry name" value="HMG_box_2"/>
    <property type="match status" value="1"/>
</dbReference>
<dbReference type="PROSITE" id="PS50118">
    <property type="entry name" value="HMG_BOX_2"/>
    <property type="match status" value="1"/>
</dbReference>
<feature type="domain" description="HMG box" evidence="4">
    <location>
        <begin position="95"/>
        <end position="175"/>
    </location>
</feature>
<feature type="region of interest" description="Disordered" evidence="3">
    <location>
        <begin position="71"/>
        <end position="99"/>
    </location>
</feature>
<sequence length="271" mass="30675">MQQHLLNNCGPSANQVMVASNGMLNNMEGFLSSGSLSSYQTVPGDNRNAFAQVPDTTGIYVASQQMAHVAQPSSQVASEVADGNEQEKNSEDDKPKRPLSAYNFFFQDERRLILESRPVRAEGKPRRSHGKMGFATMARTIADRWNKLEADDKKVYEIRARKEKLRYKKELAAWKKRQNKIRRSSKTEKKSVAKNLNSNKMSQDTQVVPPPSVGIASSNHLHQEQILPLVTNQAARPLNREEETRLHNNINRLANVMDEECMSLFLDMFQS</sequence>
<name>A0A6U2WQT8_9STRA</name>
<feature type="region of interest" description="Disordered" evidence="3">
    <location>
        <begin position="176"/>
        <end position="195"/>
    </location>
</feature>
<evidence type="ECO:0000313" key="6">
    <source>
        <dbReference type="EMBL" id="CAD9940312.1"/>
    </source>
</evidence>
<dbReference type="SUPFAM" id="SSF47095">
    <property type="entry name" value="HMG-box"/>
    <property type="match status" value="1"/>
</dbReference>
<protein>
    <recommendedName>
        <fullName evidence="4">HMG box domain-containing protein</fullName>
    </recommendedName>
</protein>
<dbReference type="PANTHER" id="PTHR48112:SF22">
    <property type="entry name" value="MITOCHONDRIAL TRANSCRIPTION FACTOR A, ISOFORM B"/>
    <property type="match status" value="1"/>
</dbReference>
<evidence type="ECO:0000313" key="5">
    <source>
        <dbReference type="EMBL" id="CAD9940308.1"/>
    </source>
</evidence>
<feature type="compositionally biased region" description="Basic and acidic residues" evidence="3">
    <location>
        <begin position="85"/>
        <end position="96"/>
    </location>
</feature>
<keyword evidence="2" id="KW-0539">Nucleus</keyword>
<gene>
    <name evidence="5" type="ORF">APAL1065_LOCUS488</name>
    <name evidence="6" type="ORF">APAL1065_LOCUS489</name>
</gene>
<dbReference type="GO" id="GO:0003677">
    <property type="term" value="F:DNA binding"/>
    <property type="evidence" value="ECO:0007669"/>
    <property type="project" value="UniProtKB-UniRule"/>
</dbReference>
<reference evidence="6" key="1">
    <citation type="submission" date="2021-01" db="EMBL/GenBank/DDBJ databases">
        <authorList>
            <person name="Corre E."/>
            <person name="Pelletier E."/>
            <person name="Niang G."/>
            <person name="Scheremetjew M."/>
            <person name="Finn R."/>
            <person name="Kale V."/>
            <person name="Holt S."/>
            <person name="Cochrane G."/>
            <person name="Meng A."/>
            <person name="Brown T."/>
            <person name="Cohen L."/>
        </authorList>
    </citation>
    <scope>NUCLEOTIDE SEQUENCE</scope>
    <source>
        <strain evidence="6">CCMP125</strain>
    </source>
</reference>
<dbReference type="GO" id="GO:0005634">
    <property type="term" value="C:nucleus"/>
    <property type="evidence" value="ECO:0007669"/>
    <property type="project" value="UniProtKB-UniRule"/>
</dbReference>
<evidence type="ECO:0000259" key="4">
    <source>
        <dbReference type="PROSITE" id="PS50118"/>
    </source>
</evidence>
<evidence type="ECO:0000256" key="3">
    <source>
        <dbReference type="SAM" id="MobiDB-lite"/>
    </source>
</evidence>
<proteinExistence type="predicted"/>
<evidence type="ECO:0000256" key="1">
    <source>
        <dbReference type="ARBA" id="ARBA00023125"/>
    </source>
</evidence>
<keyword evidence="1 2" id="KW-0238">DNA-binding</keyword>
<accession>A0A6U2WQT8</accession>
<feature type="DNA-binding region" description="HMG box" evidence="2">
    <location>
        <begin position="95"/>
        <end position="175"/>
    </location>
</feature>
<dbReference type="AlphaFoldDB" id="A0A6U2WQT8"/>
<dbReference type="SMART" id="SM00398">
    <property type="entry name" value="HMG"/>
    <property type="match status" value="1"/>
</dbReference>
<evidence type="ECO:0000256" key="2">
    <source>
        <dbReference type="PROSITE-ProRule" id="PRU00267"/>
    </source>
</evidence>
<dbReference type="Gene3D" id="1.10.30.10">
    <property type="entry name" value="High mobility group box domain"/>
    <property type="match status" value="1"/>
</dbReference>
<dbReference type="InterPro" id="IPR036910">
    <property type="entry name" value="HMG_box_dom_sf"/>
</dbReference>
<dbReference type="InterPro" id="IPR009071">
    <property type="entry name" value="HMG_box_dom"/>
</dbReference>
<dbReference type="PANTHER" id="PTHR48112">
    <property type="entry name" value="HIGH MOBILITY GROUP PROTEIN DSP1"/>
    <property type="match status" value="1"/>
</dbReference>
<organism evidence="6">
    <name type="scientific">Entomoneis paludosa</name>
    <dbReference type="NCBI Taxonomy" id="265537"/>
    <lineage>
        <taxon>Eukaryota</taxon>
        <taxon>Sar</taxon>
        <taxon>Stramenopiles</taxon>
        <taxon>Ochrophyta</taxon>
        <taxon>Bacillariophyta</taxon>
        <taxon>Bacillariophyceae</taxon>
        <taxon>Bacillariophycidae</taxon>
        <taxon>Entomoneidaceae</taxon>
        <taxon>Entomoneis</taxon>
    </lineage>
</organism>